<proteinExistence type="predicted"/>
<feature type="region of interest" description="Disordered" evidence="1">
    <location>
        <begin position="107"/>
        <end position="162"/>
    </location>
</feature>
<dbReference type="AlphaFoldDB" id="A0A9Q1IVA0"/>
<dbReference type="Proteomes" id="UP001152622">
    <property type="component" value="Chromosome 7"/>
</dbReference>
<protein>
    <submittedName>
        <fullName evidence="2">Uncharacterized protein</fullName>
    </submittedName>
</protein>
<keyword evidence="3" id="KW-1185">Reference proteome</keyword>
<comment type="caution">
    <text evidence="2">The sequence shown here is derived from an EMBL/GenBank/DDBJ whole genome shotgun (WGS) entry which is preliminary data.</text>
</comment>
<evidence type="ECO:0000313" key="3">
    <source>
        <dbReference type="Proteomes" id="UP001152622"/>
    </source>
</evidence>
<accession>A0A9Q1IVA0</accession>
<evidence type="ECO:0000313" key="2">
    <source>
        <dbReference type="EMBL" id="KAJ8354842.1"/>
    </source>
</evidence>
<reference evidence="2" key="1">
    <citation type="journal article" date="2023" name="Science">
        <title>Genome structures resolve the early diversification of teleost fishes.</title>
        <authorList>
            <person name="Parey E."/>
            <person name="Louis A."/>
            <person name="Montfort J."/>
            <person name="Bouchez O."/>
            <person name="Roques C."/>
            <person name="Iampietro C."/>
            <person name="Lluch J."/>
            <person name="Castinel A."/>
            <person name="Donnadieu C."/>
            <person name="Desvignes T."/>
            <person name="Floi Bucao C."/>
            <person name="Jouanno E."/>
            <person name="Wen M."/>
            <person name="Mejri S."/>
            <person name="Dirks R."/>
            <person name="Jansen H."/>
            <person name="Henkel C."/>
            <person name="Chen W.J."/>
            <person name="Zahm M."/>
            <person name="Cabau C."/>
            <person name="Klopp C."/>
            <person name="Thompson A.W."/>
            <person name="Robinson-Rechavi M."/>
            <person name="Braasch I."/>
            <person name="Lecointre G."/>
            <person name="Bobe J."/>
            <person name="Postlethwait J.H."/>
            <person name="Berthelot C."/>
            <person name="Roest Crollius H."/>
            <person name="Guiguen Y."/>
        </authorList>
    </citation>
    <scope>NUCLEOTIDE SEQUENCE</scope>
    <source>
        <strain evidence="2">WJC10195</strain>
    </source>
</reference>
<feature type="compositionally biased region" description="Pro residues" evidence="1">
    <location>
        <begin position="71"/>
        <end position="81"/>
    </location>
</feature>
<dbReference type="EMBL" id="JAINUF010000007">
    <property type="protein sequence ID" value="KAJ8354842.1"/>
    <property type="molecule type" value="Genomic_DNA"/>
</dbReference>
<name>A0A9Q1IVA0_SYNKA</name>
<organism evidence="2 3">
    <name type="scientific">Synaphobranchus kaupii</name>
    <name type="common">Kaup's arrowtooth eel</name>
    <dbReference type="NCBI Taxonomy" id="118154"/>
    <lineage>
        <taxon>Eukaryota</taxon>
        <taxon>Metazoa</taxon>
        <taxon>Chordata</taxon>
        <taxon>Craniata</taxon>
        <taxon>Vertebrata</taxon>
        <taxon>Euteleostomi</taxon>
        <taxon>Actinopterygii</taxon>
        <taxon>Neopterygii</taxon>
        <taxon>Teleostei</taxon>
        <taxon>Anguilliformes</taxon>
        <taxon>Synaphobranchidae</taxon>
        <taxon>Synaphobranchus</taxon>
    </lineage>
</organism>
<sequence>MGTALSPQLGYRFAASSLADCFPHAAIDFLQLLFGYGFPPASPGRARPSREPPCTHWPLCAQHRVSSQTPRPLPRPRPPLPAKATASLLGPWHGALIALIRAADLGSGPKPTVPARSAVWNHSGLDPGRGARQKPDGSPDGPPVAMDARGGQDDSWQPVRNG</sequence>
<feature type="region of interest" description="Disordered" evidence="1">
    <location>
        <begin position="65"/>
        <end position="85"/>
    </location>
</feature>
<gene>
    <name evidence="2" type="ORF">SKAU_G00224090</name>
</gene>
<evidence type="ECO:0000256" key="1">
    <source>
        <dbReference type="SAM" id="MobiDB-lite"/>
    </source>
</evidence>